<feature type="compositionally biased region" description="Acidic residues" evidence="2">
    <location>
        <begin position="3151"/>
        <end position="3160"/>
    </location>
</feature>
<feature type="compositionally biased region" description="Low complexity" evidence="2">
    <location>
        <begin position="388"/>
        <end position="403"/>
    </location>
</feature>
<feature type="compositionally biased region" description="Basic and acidic residues" evidence="2">
    <location>
        <begin position="2892"/>
        <end position="2908"/>
    </location>
</feature>
<dbReference type="EMBL" id="AP024420">
    <property type="protein sequence ID" value="BCR89141.1"/>
    <property type="molecule type" value="Genomic_DNA"/>
</dbReference>
<feature type="compositionally biased region" description="Polar residues" evidence="2">
    <location>
        <begin position="4467"/>
        <end position="4483"/>
    </location>
</feature>
<feature type="compositionally biased region" description="Polar residues" evidence="2">
    <location>
        <begin position="3472"/>
        <end position="3506"/>
    </location>
</feature>
<feature type="compositionally biased region" description="Basic and acidic residues" evidence="2">
    <location>
        <begin position="1405"/>
        <end position="1429"/>
    </location>
</feature>
<feature type="region of interest" description="Disordered" evidence="2">
    <location>
        <begin position="4868"/>
        <end position="5156"/>
    </location>
</feature>
<feature type="region of interest" description="Disordered" evidence="2">
    <location>
        <begin position="794"/>
        <end position="893"/>
    </location>
</feature>
<feature type="compositionally biased region" description="Basic and acidic residues" evidence="2">
    <location>
        <begin position="4955"/>
        <end position="4985"/>
    </location>
</feature>
<dbReference type="Proteomes" id="UP000637239">
    <property type="component" value="Chromosome 5"/>
</dbReference>
<reference evidence="3" key="1">
    <citation type="submission" date="2021-01" db="EMBL/GenBank/DDBJ databases">
        <authorList>
            <consortium name="Aspergillus chevalieri M1 genome sequencing consortium"/>
            <person name="Kazuki M."/>
            <person name="Futagami T."/>
        </authorList>
    </citation>
    <scope>NUCLEOTIDE SEQUENCE</scope>
    <source>
        <strain evidence="3">M1</strain>
    </source>
</reference>
<feature type="compositionally biased region" description="Basic and acidic residues" evidence="2">
    <location>
        <begin position="1948"/>
        <end position="1973"/>
    </location>
</feature>
<feature type="region of interest" description="Disordered" evidence="2">
    <location>
        <begin position="1"/>
        <end position="371"/>
    </location>
</feature>
<feature type="compositionally biased region" description="Basic and acidic residues" evidence="2">
    <location>
        <begin position="3918"/>
        <end position="3951"/>
    </location>
</feature>
<feature type="compositionally biased region" description="Low complexity" evidence="2">
    <location>
        <begin position="3969"/>
        <end position="3982"/>
    </location>
</feature>
<feature type="coiled-coil region" evidence="1">
    <location>
        <begin position="5280"/>
        <end position="5321"/>
    </location>
</feature>
<feature type="compositionally biased region" description="Basic residues" evidence="2">
    <location>
        <begin position="4342"/>
        <end position="4354"/>
    </location>
</feature>
<feature type="compositionally biased region" description="Basic and acidic residues" evidence="2">
    <location>
        <begin position="2345"/>
        <end position="2359"/>
    </location>
</feature>
<feature type="compositionally biased region" description="Basic and acidic residues" evidence="2">
    <location>
        <begin position="625"/>
        <end position="635"/>
    </location>
</feature>
<feature type="region of interest" description="Disordered" evidence="2">
    <location>
        <begin position="388"/>
        <end position="449"/>
    </location>
</feature>
<feature type="compositionally biased region" description="Basic and acidic residues" evidence="2">
    <location>
        <begin position="1501"/>
        <end position="1523"/>
    </location>
</feature>
<feature type="compositionally biased region" description="Basic residues" evidence="2">
    <location>
        <begin position="4598"/>
        <end position="4614"/>
    </location>
</feature>
<feature type="compositionally biased region" description="Low complexity" evidence="2">
    <location>
        <begin position="7"/>
        <end position="30"/>
    </location>
</feature>
<feature type="compositionally biased region" description="Basic and acidic residues" evidence="2">
    <location>
        <begin position="3563"/>
        <end position="3576"/>
    </location>
</feature>
<feature type="compositionally biased region" description="Low complexity" evidence="2">
    <location>
        <begin position="916"/>
        <end position="925"/>
    </location>
</feature>
<feature type="compositionally biased region" description="Polar residues" evidence="2">
    <location>
        <begin position="2164"/>
        <end position="2179"/>
    </location>
</feature>
<evidence type="ECO:0000256" key="2">
    <source>
        <dbReference type="SAM" id="MobiDB-lite"/>
    </source>
</evidence>
<feature type="compositionally biased region" description="Polar residues" evidence="2">
    <location>
        <begin position="2374"/>
        <end position="2384"/>
    </location>
</feature>
<feature type="compositionally biased region" description="Basic and acidic residues" evidence="2">
    <location>
        <begin position="2810"/>
        <end position="2819"/>
    </location>
</feature>
<feature type="region of interest" description="Disordered" evidence="2">
    <location>
        <begin position="2408"/>
        <end position="3068"/>
    </location>
</feature>
<feature type="compositionally biased region" description="Pro residues" evidence="2">
    <location>
        <begin position="960"/>
        <end position="970"/>
    </location>
</feature>
<feature type="compositionally biased region" description="Polar residues" evidence="2">
    <location>
        <begin position="2709"/>
        <end position="2720"/>
    </location>
</feature>
<feature type="compositionally biased region" description="Basic residues" evidence="2">
    <location>
        <begin position="3876"/>
        <end position="3890"/>
    </location>
</feature>
<reference evidence="3" key="2">
    <citation type="submission" date="2021-02" db="EMBL/GenBank/DDBJ databases">
        <title>Aspergillus chevalieri M1 genome sequence.</title>
        <authorList>
            <person name="Kadooka C."/>
            <person name="Mori K."/>
            <person name="Futagami T."/>
        </authorList>
    </citation>
    <scope>NUCLEOTIDE SEQUENCE</scope>
    <source>
        <strain evidence="3">M1</strain>
    </source>
</reference>
<keyword evidence="4" id="KW-1185">Reference proteome</keyword>
<feature type="compositionally biased region" description="Low complexity" evidence="2">
    <location>
        <begin position="1915"/>
        <end position="1934"/>
    </location>
</feature>
<feature type="compositionally biased region" description="Low complexity" evidence="2">
    <location>
        <begin position="2202"/>
        <end position="2216"/>
    </location>
</feature>
<feature type="compositionally biased region" description="Low complexity" evidence="2">
    <location>
        <begin position="4561"/>
        <end position="4571"/>
    </location>
</feature>
<feature type="compositionally biased region" description="Basic and acidic residues" evidence="2">
    <location>
        <begin position="4658"/>
        <end position="4688"/>
    </location>
</feature>
<dbReference type="PANTHER" id="PTHR40641">
    <property type="entry name" value="INVOLUCRIN REPEAT PROTEIN (AFU_ORTHOLOGUE AFUA_2G08060)"/>
    <property type="match status" value="1"/>
</dbReference>
<name>A0A7R7VQW2_ASPCH</name>
<feature type="compositionally biased region" description="Basic and acidic residues" evidence="2">
    <location>
        <begin position="1290"/>
        <end position="1306"/>
    </location>
</feature>
<feature type="compositionally biased region" description="Low complexity" evidence="2">
    <location>
        <begin position="419"/>
        <end position="437"/>
    </location>
</feature>
<feature type="compositionally biased region" description="Basic and acidic residues" evidence="2">
    <location>
        <begin position="4264"/>
        <end position="4278"/>
    </location>
</feature>
<feature type="compositionally biased region" description="Polar residues" evidence="2">
    <location>
        <begin position="4213"/>
        <end position="4234"/>
    </location>
</feature>
<feature type="compositionally biased region" description="Low complexity" evidence="2">
    <location>
        <begin position="1141"/>
        <end position="1175"/>
    </location>
</feature>
<feature type="region of interest" description="Disordered" evidence="2">
    <location>
        <begin position="3270"/>
        <end position="3617"/>
    </location>
</feature>
<feature type="compositionally biased region" description="Polar residues" evidence="2">
    <location>
        <begin position="4838"/>
        <end position="4851"/>
    </location>
</feature>
<feature type="region of interest" description="Disordered" evidence="2">
    <location>
        <begin position="571"/>
        <end position="781"/>
    </location>
</feature>
<feature type="region of interest" description="Disordered" evidence="2">
    <location>
        <begin position="1451"/>
        <end position="2384"/>
    </location>
</feature>
<feature type="compositionally biased region" description="Polar residues" evidence="2">
    <location>
        <begin position="2962"/>
        <end position="2973"/>
    </location>
</feature>
<feature type="compositionally biased region" description="Polar residues" evidence="2">
    <location>
        <begin position="2468"/>
        <end position="2478"/>
    </location>
</feature>
<feature type="compositionally biased region" description="Polar residues" evidence="2">
    <location>
        <begin position="3829"/>
        <end position="3840"/>
    </location>
</feature>
<keyword evidence="1" id="KW-0175">Coiled coil</keyword>
<feature type="compositionally biased region" description="Low complexity" evidence="2">
    <location>
        <begin position="2691"/>
        <end position="2700"/>
    </location>
</feature>
<feature type="compositionally biased region" description="Polar residues" evidence="2">
    <location>
        <begin position="711"/>
        <end position="726"/>
    </location>
</feature>
<evidence type="ECO:0000256" key="1">
    <source>
        <dbReference type="SAM" id="Coils"/>
    </source>
</evidence>
<feature type="compositionally biased region" description="Basic and acidic residues" evidence="2">
    <location>
        <begin position="34"/>
        <end position="53"/>
    </location>
</feature>
<feature type="compositionally biased region" description="Polar residues" evidence="2">
    <location>
        <begin position="4908"/>
        <end position="4924"/>
    </location>
</feature>
<organism evidence="3 4">
    <name type="scientific">Aspergillus chevalieri</name>
    <name type="common">Eurotium chevalieri</name>
    <dbReference type="NCBI Taxonomy" id="182096"/>
    <lineage>
        <taxon>Eukaryota</taxon>
        <taxon>Fungi</taxon>
        <taxon>Dikarya</taxon>
        <taxon>Ascomycota</taxon>
        <taxon>Pezizomycotina</taxon>
        <taxon>Eurotiomycetes</taxon>
        <taxon>Eurotiomycetidae</taxon>
        <taxon>Eurotiales</taxon>
        <taxon>Aspergillaceae</taxon>
        <taxon>Aspergillus</taxon>
        <taxon>Aspergillus subgen. Aspergillus</taxon>
    </lineage>
</organism>
<feature type="compositionally biased region" description="Basic and acidic residues" evidence="2">
    <location>
        <begin position="515"/>
        <end position="526"/>
    </location>
</feature>
<feature type="compositionally biased region" description="Low complexity" evidence="2">
    <location>
        <begin position="641"/>
        <end position="656"/>
    </location>
</feature>
<feature type="compositionally biased region" description="Basic and acidic residues" evidence="2">
    <location>
        <begin position="1548"/>
        <end position="1602"/>
    </location>
</feature>
<feature type="compositionally biased region" description="Low complexity" evidence="2">
    <location>
        <begin position="2268"/>
        <end position="2278"/>
    </location>
</feature>
<feature type="compositionally biased region" description="Polar residues" evidence="2">
    <location>
        <begin position="3955"/>
        <end position="3968"/>
    </location>
</feature>
<feature type="region of interest" description="Disordered" evidence="2">
    <location>
        <begin position="501"/>
        <end position="548"/>
    </location>
</feature>
<feature type="compositionally biased region" description="Basic residues" evidence="2">
    <location>
        <begin position="678"/>
        <end position="692"/>
    </location>
</feature>
<feature type="region of interest" description="Disordered" evidence="2">
    <location>
        <begin position="997"/>
        <end position="1432"/>
    </location>
</feature>
<feature type="compositionally biased region" description="Low complexity" evidence="2">
    <location>
        <begin position="319"/>
        <end position="329"/>
    </location>
</feature>
<feature type="compositionally biased region" description="Basic residues" evidence="2">
    <location>
        <begin position="505"/>
        <end position="514"/>
    </location>
</feature>
<feature type="compositionally biased region" description="Polar residues" evidence="2">
    <location>
        <begin position="4043"/>
        <end position="4060"/>
    </location>
</feature>
<feature type="compositionally biased region" description="Polar residues" evidence="2">
    <location>
        <begin position="356"/>
        <end position="368"/>
    </location>
</feature>
<feature type="compositionally biased region" description="Polar residues" evidence="2">
    <location>
        <begin position="4727"/>
        <end position="4737"/>
    </location>
</feature>
<feature type="compositionally biased region" description="Basic and acidic residues" evidence="2">
    <location>
        <begin position="4031"/>
        <end position="4041"/>
    </location>
</feature>
<feature type="compositionally biased region" description="Basic and acidic residues" evidence="2">
    <location>
        <begin position="2026"/>
        <end position="2035"/>
    </location>
</feature>
<feature type="compositionally biased region" description="Basic residues" evidence="2">
    <location>
        <begin position="4174"/>
        <end position="4185"/>
    </location>
</feature>
<feature type="compositionally biased region" description="Polar residues" evidence="2">
    <location>
        <begin position="3591"/>
        <end position="3607"/>
    </location>
</feature>
<feature type="compositionally biased region" description="Low complexity" evidence="2">
    <location>
        <begin position="577"/>
        <end position="591"/>
    </location>
</feature>
<feature type="compositionally biased region" description="Basic and acidic residues" evidence="2">
    <location>
        <begin position="2065"/>
        <end position="2082"/>
    </location>
</feature>
<feature type="region of interest" description="Disordered" evidence="2">
    <location>
        <begin position="3657"/>
        <end position="4856"/>
    </location>
</feature>
<feature type="compositionally biased region" description="Polar residues" evidence="2">
    <location>
        <begin position="2832"/>
        <end position="2842"/>
    </location>
</feature>
<feature type="compositionally biased region" description="Basic and acidic residues" evidence="2">
    <location>
        <begin position="1079"/>
        <end position="1117"/>
    </location>
</feature>
<feature type="compositionally biased region" description="Basic and acidic residues" evidence="2">
    <location>
        <begin position="2593"/>
        <end position="2608"/>
    </location>
</feature>
<feature type="compositionally biased region" description="Polar residues" evidence="2">
    <location>
        <begin position="3366"/>
        <end position="3380"/>
    </location>
</feature>
<feature type="compositionally biased region" description="Pro residues" evidence="2">
    <location>
        <begin position="305"/>
        <end position="315"/>
    </location>
</feature>
<feature type="compositionally biased region" description="Basic and acidic residues" evidence="2">
    <location>
        <begin position="3675"/>
        <end position="3685"/>
    </location>
</feature>
<feature type="compositionally biased region" description="Polar residues" evidence="2">
    <location>
        <begin position="4076"/>
        <end position="4088"/>
    </location>
</feature>
<feature type="compositionally biased region" description="Basic and acidic residues" evidence="2">
    <location>
        <begin position="1359"/>
        <end position="1372"/>
    </location>
</feature>
<feature type="compositionally biased region" description="Basic and acidic residues" evidence="2">
    <location>
        <begin position="4785"/>
        <end position="4810"/>
    </location>
</feature>
<feature type="region of interest" description="Disordered" evidence="2">
    <location>
        <begin position="3130"/>
        <end position="3228"/>
    </location>
</feature>
<feature type="compositionally biased region" description="Low complexity" evidence="2">
    <location>
        <begin position="838"/>
        <end position="861"/>
    </location>
</feature>
<feature type="compositionally biased region" description="Basic residues" evidence="2">
    <location>
        <begin position="1179"/>
        <end position="1189"/>
    </location>
</feature>
<feature type="compositionally biased region" description="Basic and acidic residues" evidence="2">
    <location>
        <begin position="2495"/>
        <end position="2516"/>
    </location>
</feature>
<gene>
    <name evidence="3" type="ORF">ACHE_50339S</name>
</gene>
<feature type="compositionally biased region" description="Low complexity" evidence="2">
    <location>
        <begin position="664"/>
        <end position="677"/>
    </location>
</feature>
<feature type="compositionally biased region" description="Low complexity" evidence="2">
    <location>
        <begin position="4135"/>
        <end position="4148"/>
    </location>
</feature>
<feature type="compositionally biased region" description="Basic and acidic residues" evidence="2">
    <location>
        <begin position="3399"/>
        <end position="3424"/>
    </location>
</feature>
<feature type="compositionally biased region" description="Basic and acidic residues" evidence="2">
    <location>
        <begin position="4501"/>
        <end position="4516"/>
    </location>
</feature>
<feature type="compositionally biased region" description="Low complexity" evidence="2">
    <location>
        <begin position="4930"/>
        <end position="4947"/>
    </location>
</feature>
<feature type="compositionally biased region" description="Basic residues" evidence="2">
    <location>
        <begin position="4107"/>
        <end position="4118"/>
    </location>
</feature>
<feature type="compositionally biased region" description="Basic and acidic residues" evidence="2">
    <location>
        <begin position="1866"/>
        <end position="1880"/>
    </location>
</feature>
<feature type="compositionally biased region" description="Basic and acidic residues" evidence="2">
    <location>
        <begin position="3784"/>
        <end position="3799"/>
    </location>
</feature>
<dbReference type="RefSeq" id="XP_043137663.1">
    <property type="nucleotide sequence ID" value="XM_043280045.1"/>
</dbReference>
<evidence type="ECO:0008006" key="5">
    <source>
        <dbReference type="Google" id="ProtNLM"/>
    </source>
</evidence>
<proteinExistence type="predicted"/>
<feature type="compositionally biased region" description="Low complexity" evidence="2">
    <location>
        <begin position="4750"/>
        <end position="4759"/>
    </location>
</feature>
<feature type="compositionally biased region" description="Basic and acidic residues" evidence="2">
    <location>
        <begin position="874"/>
        <end position="884"/>
    </location>
</feature>
<sequence length="5647" mass="622073">MFKGLMRRSSSSSTPDGRSQSGSNGKKSSGIWRKKTDSKSKAAPRGDDRERSLGDLSADPAPSSSDRRSYEPSVASESVAEVDRDARGARRRDRERSSSPEAAPRGLNGNLSRSRHDSANEESNPWRGPQRWPPGDVSLPPLDTGAAHTTSDQFAADIASDGFSQFPMQYDNNHNYDSPNYNNPVSIPPLLMPGQSDPSPTSPAPFDPHVPQQFPGQFPTHTAEPYRPYNPAGEAADYYGDQGQSVQDQPGVRPNPPLVIPNSQAHLMPASPVVNPPPEPSSMGQLGSAAEFYAESPDVDNPVPQQQPPPEPSKPSKPNKPSAAPAGIPSGPPSHDTPGSSVPPEEPGLAGIQPVGHTQNSPTQSHSMGPTIGAALGAAAVGYMANHHHNSSATSSEHPSPSSYTQNHEPHSPIGQPGPAIYPNPALNNPNYASNPSHPDHQAVYHSSPFQSGGLAFQQRQRGALDKFMDFWKDHEGVGMYEDYTEAIGVCKYCFEPGTTSKDAPRKHNYRPRRRSSDRFSNDSRVNKSSRYSSPSDDESRRRGSSSKKSWFGGLLSGYAVKSLFESPDFEDSYNVRPSRVSSPRSSFSSDSESDSDHKSKPSHRRRRSSLSQSPGGGRRNSYSDPRRSRYEGPRLRSRSRSGSNSRSGSSSRSNSALRDFALGAAVGSVASAATSRSQKKRSRSPKRKGKGRKESTTEESSSSSYLDISRPTTAGSLGSFFNTPSENKKKPRPKSRKGFFPFSNNNSSSSSLDDDLAFGSAYTKKPKKPKKGKGKKKDEDVNAKLLELGALATVLAGSTQGRRSGEILAGRASRRPQSAPSAPEDDEWQDCSEGQESSVSSALAFGGSSSSEDSSDSGTSKWNWGWGSKKDKKKNEQRRDSPSHSEFPTGSILAGAALGTAALASGYRKEGEHFSSPSSSSSESLQHLDPVPASDPPQFNTGSFPQSPPVKEPAFIPTGPIPLQQPQPVTPVSQAVYSSQGEPVPVYNAPTVPPFFPPDAFYDPGSGRQVYPQRSDVSTNWNRTHRRRESSPDFYPGPFQDFTTPSYKRRPADQASVQFDLTEEQEDKERRAARRGRERRDSDRDQGIQIRDHESEEENRKPRRLERLELEPERGRSRSRSRSSTRRDRSPDRRRRGNDDSSSWVGPAAAGAIGAATAAAAMSSRAPSESASESSQRHKERSAKRRADRRLPSSEVGWGQSSVEPARADIDERPQPRPEPARVEPKEEPRTQPEPADVDIEDESQIATEDQPRHDRNSASRVPSTKSTHESYATFFSPEGIGHSPDAQTGRRDKASISTIPRDEPESPSQQDIEPPSQYLQGHPWSIPRLNLIEPTPPHSQNGSVRDIASPDPAAAEPSHKEEAEARRHEQGSTTGSRVTWGGNETREYEVPETSSEQDSVDYEIAHEHEPDDMQKDSIDHGTARDMQRGSIQQEIEFAAILNATTKDAGFDPAILPADTYYDTRSSSPQAEHHEFSEPEPSLQKHEPHGAGQDEAQTPPREERKPEAMDAPEVKRHRDAIERFNASKAKEIMPGSFDEEPVQPTEDPSRPVAEGKRPKDNDRPPRRRSNRDSARDDPRKTAIDVSRPEPIREEPQSEKKQGPVNNDVPSKEEQNVNVPGEFAPTVLAAFPPQPIGEQPRGKGEREPVRNESPWEDYHQSETPRETERSVSPPSPSSGYRMSQDDLNKSELVLGEIPRETERPVSPPSPGSGYRMSQDDLNKSELVPGEIPRTPSPSGYRLSQDDLSKSELVVGEIPRAPSPTGYHLSQDDLSKSELVVGEIPRAPSPTGYRLSQDDLSRSEFVLEDNRKPVPSREREAAPAVSRLPLRRGRRSQDKLHSKNDNVASSEKGPKDAVCAVSVPESARQERRSQDQSHRTNDSLPAGPNPKEANEDHPKPAWASKSDNPDSRERGQFTSQQQQQRSQRSETTTRQGPKEPSPAVTSREQPSEEYKGKDERDVAPDEGRKARGPKDTSPAPRPLIWNEPRSEDGPAPVVTGDAALENKPQPRTFEETLSDELVLAPDGEDRRRRDEPDSNDDNVPENGQGNRDEEDINVQRYRFSRQQREERRRREEERRRQEAEGIASPNGREEEYEKARKDAEEHEPARSLESPVKIDDTKDNTEDSRLPFPLSVPDSRLRSRSISPPGSAKAIFDVGPKSRSRPTSPELNQQRQSLQANDGDRSRRLSMLDSPTAIPLQFRRPPSTSPTGRRSPSVGSPEPPVMSLSSPPERRARRRSMEFVNSREIMPLFLVEQNGQHQHHTEEQLPSLPSSKSSSRNTSPVEDLRAAPYEKGLEVVEPTQDGQIEEQSQSEPCTVIPSQEPALSQEEQPKADLSIPAQVSAELEKEAEKEISRDAEAQEPIDEPFPPLPSSHGSLNASVENLSAVPDTQGWKVLDLTHDVHSKKLELGLTTPQERTGEEKMEKKEQAEKESEKMEVHEPIDGPLPALPSSHGSLNASVEDLGTVPNEQTRDTVNFTEDIHPNEVKSSSSTPSRERIGEEYQKGKDESERDIQKVEVQAPIDEQFPPLPSSHGSLNASVEDLSAVPDDQSQNPVDLSRDVQPEPSVSTPALQSEDEHQPGPSITIPSQEHFGGDEAEKGFSEKAETQEPIDEQLPPLPSSKGSSLNASVEHLAPSEEDWNQVDLTQGVQEEQPEFGLPFQETVGDDGVNEKEMANVPEPINEQLPPLPSSNDSSLNASVEDLGVLSSEDSWNMMNQPDGQLKPVFSTTFPSQEPILDRDSQPEEKPELELSVTSLNEPALNQDAQFEGQPESGFSITVPSQEPALHETQPEDHHQPDLLPSEEPAFNHPEDKPKPELTIKFPSQEPLLNEESQPQEQFTPHSLEPILEEAEDEIQPDTSTTISSQPDLNRDIHLNDAFQSDPSNMIPQRSSEDGNPEKAKEIEKALPDSQQEPLVKGTTYRDSISPEAREKDTSDWEVVETIQNALPEQQVEPEFPKTAPSRQPPLSQDVQPDQPRDLSVAPPQEAAGEEEPEGKGKEKAMTSSDAQQEEPTEARVKKDSPPPYDKHQEDEVVNPTQDVQIEPQRKPSLSVAIPSQEPEDELEEKYAKAREKDIDFHEFDTIDEEWTASEIMREREKHKHEFDIHSPAELLWDPHKYFIMPRSFGGMGSRSFGGSLAPRPYEPPKIQDDDIDISDADEDHFPPESGPSDLPEKESSAPEPTDMTAPTQKEKFENLKDFAGVDAGEEQPIPETRSPQIREDKAVVPDIEVTPPVKNKIVPTVPVTIPKEEQAPSTPGFGGVVAAVAAAVDTRESQPDPEAQTDVKEDKPVVPDIEVTPAAKDETASDIAPTPASKEEQTRSNFPTESAAIVDAALAAATGSTNDKPVPEEGVARDLREGDLSPPAEQSTAFLDGSQQSEDGQEPYRTLSPIIEEPDLESERSQSVDLAHDEHTDPQESEKTESEVPAAEDMPVSRAPIGEQLPVPEMESTAIASETERVLGATAENEHNTVEVSQEAQPSDEAQSVTTETATSRDGYAESTQDSGTDFWDAVEKHDGEGSIASSLERPIDVSGPPTPREWRTETSFEPEVPAQDVQVSPVEEFSRSTPVEEERQDAGTPKPGNQLVERIGSTQAPIEAQNTNSQSDIARDEPQGEIEPTVADSEQLLGEFPEQTGQPIANEPKSLVKSALEVTPEVAADIETPANATEKFPQARSKEEYEKDRFVSSLESVTETEAEHSQSADAAAGAGTFETSGEVPATDARRQSPEPAGAQDVEPVPVASENVPITPVEKSESNIAAPGPLSLEAKQTPASAPLLEPGTTQEDKQDVEGSGEESKHGSPSTTLDEAASIELPSSPHAEVADVNIPAVTSHTLPSSVTPAEEPSQEQLIEREMPHFIAENESVAGADAPLTPAQKKKAKKERRKKRRSTSLDESVPAIPQDETASIDDITPVKAPSVEKDSDIAHEPTEDIAEQPRDDVPPADMERTEAPETSVEQEPPQSDAPSQPETTSVQEPVVEVEPTQEKAQDDIAPTVRTPGTTGEPIVTESKPAEKERDITASVEPVSTNPDHVEEAPKEDQVVGTNVTAPAQDPTATELSPTKDVPQDDPVHAQDQPPNAATTFQELSSLEKANEEAPGTEPPSRTNSKKNKKKHRRSASSEVEQPAPAENVTDAPSIEIPAAPAASEEATKEKAVESPVTETQEHLGPIMSKKQAKKERKKRRSMIFSMGQSPDEPPVESAQPNAVHETPVQELQQQQPDNNSAVKSSQTIPDSASAEGFKIVDAPADTPIESVTPDFQGQVKVEEPREAPAQKSDEAIAQEAPQVNEKEELKSDLETQLDHPQSQSEARFEPKEAGLLTPTSEPTLHPEQTDAEDLPGNAKKKARNHRRRRSRILEQLAEAEAERERERAQQALSEGNPTGILPVTESKPTAPAADSDLWTDPSISSQIEQGREVPFASPSSEQVDDNQLVPALNEEPRAESSPDEPEAIAGPIEMNKGMETQAGYDSQVQPEEQRTQVSAFTPADEERELVPETAPTTEEKTKESRLTSRETAELPSIQTEKSESLLGIVGPIPANEPAATVDLGEVSEKPASDVVPSEQSSSIQEESWNPQETVLAHDSPTAEPREESAPATPSRKRSRKEKKRARKRTKEKHESPTSPEGILSESTTAFIEQPPLVSEQVEDTKLPQGDEQVEDPKVKVEDSETAGEKALQELVEQPHRREPIEPVEGQHTAQPLEDEQPLTLEKSKEVQEGQSGKFGEEQVTMQEPRSNDNVEAVNESHAGKASDSASESSTSRRFKGVASIFPNLKRGTFRLPSKSQSVKDRAEDETTEPEVSRGFENEDVTRVSEAPITSQEGQRERLSSAEPFEDEPSFQLSTTTNPETTITDVAIDVEVDEYYKVSILSDGTTGESPAIEIDPISGGSAKSAEQSPDNEWSAHGPPSSDEQSSTVVDSSPTAVDTSREVSPSGRSPTKTPSPSRSLAPSPPLPEPRNRVEITDGARTTDRNGKPRLEIKPVESLRPRTPRSTSPIRKYMGNAWARQATKKHGEYEVIRPPVRQNSLPVARRPQTPERKPILRPSSMSNFHGAPNMQQAPHSPDVPRSLRRKSKTTRDMSGDLRAASRALQEENGPQPPPTDINIERIASSSSYDPVTDKGKRPIRGMTDVYEAWGETPSSPRSPSRPPSVRHRRSMQHLQQLEFRLDQLISENRLLTVERDAAEDKLKKTTVARRKSDQALNSQNTDLRDRAEEVEELKKSVEWFQKEVNRLTEENEELTGEKVNLAAAHERELQEFQEFSAREIEELRTQCRQAITDTQDRIRWEVDEKNADLRRLREELQREREEVQKLQHKIASGLDNVLVLRDDEFFRAACHNLYVHVRHWVKRFSKHSDDLKYLKFDQLQEQKARKERLEEDPIMAARLDVDKLDRLDVDKLIDRFDNTILDGSDVESYLKDRVGRRDVFMSVTMTMMWKFIFAPYMFGIDSEKQQKLNSLEEQLAEAGKLTAVHRWRATTLSLLSKSPSFAKQREIEIEAIMHEIYDTLGSICPPPKEKKEELHDSLRTVLQLAVTLSIEMRTQLDEYYMVRPLLAEFGANGVVTRRVHFNKALMNEHSAPDSGAGEGSVRLFLFPLVVKEHDDREEDKGPVVIYPAQVLVNRPAEFFVGRSSKSLDRKSSVNSSVPSLGA</sequence>
<feature type="compositionally biased region" description="Basic and acidic residues" evidence="2">
    <location>
        <begin position="1807"/>
        <end position="1820"/>
    </location>
</feature>
<feature type="compositionally biased region" description="Basic residues" evidence="2">
    <location>
        <begin position="765"/>
        <end position="776"/>
    </location>
</feature>
<feature type="compositionally biased region" description="Basic and acidic residues" evidence="2">
    <location>
        <begin position="3014"/>
        <end position="3032"/>
    </location>
</feature>
<feature type="compositionally biased region" description="Basic and acidic residues" evidence="2">
    <location>
        <begin position="1656"/>
        <end position="1669"/>
    </location>
</feature>
<accession>A0A7R7VQW2</accession>
<feature type="compositionally biased region" description="Polar residues" evidence="2">
    <location>
        <begin position="2303"/>
        <end position="2315"/>
    </location>
</feature>
<feature type="compositionally biased region" description="Basic and acidic residues" evidence="2">
    <location>
        <begin position="1640"/>
        <end position="1650"/>
    </location>
</feature>
<feature type="compositionally biased region" description="Polar residues" evidence="2">
    <location>
        <begin position="2858"/>
        <end position="2869"/>
    </location>
</feature>
<feature type="compositionally biased region" description="Low complexity" evidence="2">
    <location>
        <begin position="3329"/>
        <end position="3339"/>
    </location>
</feature>
<feature type="compositionally biased region" description="Basic and acidic residues" evidence="2">
    <location>
        <begin position="4288"/>
        <end position="4301"/>
    </location>
</feature>
<evidence type="ECO:0000313" key="3">
    <source>
        <dbReference type="EMBL" id="BCR89141.1"/>
    </source>
</evidence>
<feature type="compositionally biased region" description="Basic and acidic residues" evidence="2">
    <location>
        <begin position="81"/>
        <end position="98"/>
    </location>
</feature>
<feature type="compositionally biased region" description="Polar residues" evidence="2">
    <location>
        <begin position="2879"/>
        <end position="2891"/>
    </location>
</feature>
<evidence type="ECO:0000313" key="4">
    <source>
        <dbReference type="Proteomes" id="UP000637239"/>
    </source>
</evidence>
<feature type="compositionally biased region" description="Acidic residues" evidence="2">
    <location>
        <begin position="2848"/>
        <end position="2857"/>
    </location>
</feature>
<feature type="compositionally biased region" description="Low complexity" evidence="2">
    <location>
        <begin position="170"/>
        <end position="184"/>
    </location>
</feature>
<feature type="compositionally biased region" description="Basic and acidic residues" evidence="2">
    <location>
        <begin position="1472"/>
        <end position="1490"/>
    </location>
</feature>
<dbReference type="PANTHER" id="PTHR40641:SF2">
    <property type="entry name" value="INVOLUCRIN REPEAT PROTEIN"/>
    <property type="match status" value="1"/>
</dbReference>
<feature type="compositionally biased region" description="Polar residues" evidence="2">
    <location>
        <begin position="5044"/>
        <end position="5059"/>
    </location>
</feature>
<feature type="region of interest" description="Disordered" evidence="2">
    <location>
        <begin position="908"/>
        <end position="977"/>
    </location>
</feature>
<feature type="compositionally biased region" description="Basic and acidic residues" evidence="2">
    <location>
        <begin position="3347"/>
        <end position="3361"/>
    </location>
</feature>
<protein>
    <recommendedName>
        <fullName evidence="5">Involucrin repeat protein</fullName>
    </recommendedName>
</protein>
<feature type="coiled-coil region" evidence="1">
    <location>
        <begin position="5159"/>
        <end position="5249"/>
    </location>
</feature>
<feature type="compositionally biased region" description="Basic and acidic residues" evidence="2">
    <location>
        <begin position="2786"/>
        <end position="2798"/>
    </location>
</feature>
<feature type="compositionally biased region" description="Basic and acidic residues" evidence="2">
    <location>
        <begin position="1834"/>
        <end position="1843"/>
    </location>
</feature>
<feature type="compositionally biased region" description="Basic and acidic residues" evidence="2">
    <location>
        <begin position="2737"/>
        <end position="2750"/>
    </location>
</feature>
<feature type="compositionally biased region" description="Basic and acidic residues" evidence="2">
    <location>
        <begin position="2418"/>
        <end position="2443"/>
    </location>
</feature>
<dbReference type="GeneID" id="66983499"/>
<feature type="compositionally biased region" description="Basic and acidic residues" evidence="2">
    <location>
        <begin position="1207"/>
        <end position="1232"/>
    </location>
</feature>
<dbReference type="KEGG" id="ache:ACHE_50339S"/>
<dbReference type="InterPro" id="IPR053268">
    <property type="entry name" value="Woronin_anchor"/>
</dbReference>
<feature type="compositionally biased region" description="Basic and acidic residues" evidence="2">
    <location>
        <begin position="2090"/>
        <end position="2128"/>
    </location>
</feature>